<organism evidence="1">
    <name type="scientific">hydrothermal vent metagenome</name>
    <dbReference type="NCBI Taxonomy" id="652676"/>
    <lineage>
        <taxon>unclassified sequences</taxon>
        <taxon>metagenomes</taxon>
        <taxon>ecological metagenomes</taxon>
    </lineage>
</organism>
<dbReference type="AlphaFoldDB" id="A0A3B1AFG4"/>
<proteinExistence type="predicted"/>
<protein>
    <submittedName>
        <fullName evidence="1">Uncharacterized protein</fullName>
    </submittedName>
</protein>
<evidence type="ECO:0000313" key="1">
    <source>
        <dbReference type="EMBL" id="VAW97029.1"/>
    </source>
</evidence>
<reference evidence="1" key="1">
    <citation type="submission" date="2018-06" db="EMBL/GenBank/DDBJ databases">
        <authorList>
            <person name="Zhirakovskaya E."/>
        </authorList>
    </citation>
    <scope>NUCLEOTIDE SEQUENCE</scope>
</reference>
<gene>
    <name evidence="1" type="ORF">MNBD_GAMMA21-816</name>
</gene>
<name>A0A3B1AFG4_9ZZZZ</name>
<accession>A0A3B1AFG4</accession>
<sequence>MKMTLWIASLFSLAITAPVLGEVLNIPEVEAMPETIETEIPQPEAIDAEIDNGGEIPQPEMTDIESQPADVISITLPGKGMSKDSVEERFGSPAEKIEAVGEPPISRWLYGSFTVYFEYDHVIHAVNNK</sequence>
<dbReference type="EMBL" id="UOFR01000043">
    <property type="protein sequence ID" value="VAW97029.1"/>
    <property type="molecule type" value="Genomic_DNA"/>
</dbReference>